<dbReference type="Pfam" id="PF00070">
    <property type="entry name" value="Pyr_redox"/>
    <property type="match status" value="1"/>
</dbReference>
<evidence type="ECO:0000313" key="3">
    <source>
        <dbReference type="EMBL" id="MFC0080793.1"/>
    </source>
</evidence>
<accession>A0ABV6BZF4</accession>
<dbReference type="NCBIfam" id="NF005566">
    <property type="entry name" value="PRK07236.1"/>
    <property type="match status" value="1"/>
</dbReference>
<dbReference type="Proteomes" id="UP001589788">
    <property type="component" value="Unassembled WGS sequence"/>
</dbReference>
<evidence type="ECO:0000259" key="1">
    <source>
        <dbReference type="Pfam" id="PF00070"/>
    </source>
</evidence>
<organism evidence="3 4">
    <name type="scientific">Aciditerrimonas ferrireducens</name>
    <dbReference type="NCBI Taxonomy" id="667306"/>
    <lineage>
        <taxon>Bacteria</taxon>
        <taxon>Bacillati</taxon>
        <taxon>Actinomycetota</taxon>
        <taxon>Acidimicrobiia</taxon>
        <taxon>Acidimicrobiales</taxon>
        <taxon>Acidimicrobiaceae</taxon>
        <taxon>Aciditerrimonas</taxon>
    </lineage>
</organism>
<evidence type="ECO:0000259" key="2">
    <source>
        <dbReference type="Pfam" id="PF22607"/>
    </source>
</evidence>
<proteinExistence type="predicted"/>
<dbReference type="EMBL" id="JBHLYQ010000005">
    <property type="protein sequence ID" value="MFC0080793.1"/>
    <property type="molecule type" value="Genomic_DNA"/>
</dbReference>
<dbReference type="InterPro" id="IPR053212">
    <property type="entry name" value="DHP_3-monooxygenase"/>
</dbReference>
<dbReference type="InterPro" id="IPR054707">
    <property type="entry name" value="DhpH_subs-bd"/>
</dbReference>
<feature type="domain" description="2,6-dihydroxypyridine 3-monooxygenase substrate binding" evidence="2">
    <location>
        <begin position="165"/>
        <end position="287"/>
    </location>
</feature>
<dbReference type="InterPro" id="IPR036188">
    <property type="entry name" value="FAD/NAD-bd_sf"/>
</dbReference>
<keyword evidence="3" id="KW-0503">Monooxygenase</keyword>
<dbReference type="SUPFAM" id="SSF51905">
    <property type="entry name" value="FAD/NAD(P)-binding domain"/>
    <property type="match status" value="1"/>
</dbReference>
<feature type="domain" description="Pyridine nucleotide-disulphide oxidoreductase N-terminal" evidence="1">
    <location>
        <begin position="2"/>
        <end position="39"/>
    </location>
</feature>
<comment type="caution">
    <text evidence="3">The sequence shown here is derived from an EMBL/GenBank/DDBJ whole genome shotgun (WGS) entry which is preliminary data.</text>
</comment>
<keyword evidence="3" id="KW-0560">Oxidoreductase</keyword>
<sequence length="394" mass="41927">MRVLVVGGSLGGLGAAVRLQAAGHQVTVLERSPTPLEDHGAGIVLHPETTATLDAHLNKPSAAYASSVRWLRYLTADGAVAHCAPSRLRFASYAALYRRLREALARVGGAERLGAEVVAVGQDARVAWAVLRDGTRLEADLVVGADGLRSLVRRTLHPSLQLRDAGYVAWRGVLPEESLSPSGRAPLAEAITYTILPGSHILTYPILDPAARTLRNWVWYRNVPLGPDRARLLTGRDGTRHQLSLPPGHARPEAIAQLRTDAAAVLPPPVAELVQRTPSPFLQVVVDLEPPALSAGRLCLLGDAGFVARPHAAAGTAKAAFEARVLASCLEGCDADTAPEALVRYDALARAAGQALVARSRTAGERAQRLGTWRVGEPLPFGLRRSGDSEDWDS</sequence>
<reference evidence="3 4" key="1">
    <citation type="submission" date="2024-09" db="EMBL/GenBank/DDBJ databases">
        <authorList>
            <person name="Sun Q."/>
            <person name="Mori K."/>
        </authorList>
    </citation>
    <scope>NUCLEOTIDE SEQUENCE [LARGE SCALE GENOMIC DNA]</scope>
    <source>
        <strain evidence="3 4">JCM 15389</strain>
    </source>
</reference>
<keyword evidence="4" id="KW-1185">Reference proteome</keyword>
<gene>
    <name evidence="3" type="ORF">ACFFRE_01300</name>
</gene>
<dbReference type="Pfam" id="PF22607">
    <property type="entry name" value="FAD_binding-like"/>
    <property type="match status" value="1"/>
</dbReference>
<dbReference type="RefSeq" id="WP_377787348.1">
    <property type="nucleotide sequence ID" value="NZ_JBHLYQ010000005.1"/>
</dbReference>
<protein>
    <submittedName>
        <fullName evidence="3">FAD-dependent monooxygenase</fullName>
    </submittedName>
</protein>
<evidence type="ECO:0000313" key="4">
    <source>
        <dbReference type="Proteomes" id="UP001589788"/>
    </source>
</evidence>
<dbReference type="PANTHER" id="PTHR47469:SF2">
    <property type="entry name" value="OS06G0597600 PROTEIN"/>
    <property type="match status" value="1"/>
</dbReference>
<dbReference type="PRINTS" id="PR00420">
    <property type="entry name" value="RNGMNOXGNASE"/>
</dbReference>
<dbReference type="Gene3D" id="3.50.50.60">
    <property type="entry name" value="FAD/NAD(P)-binding domain"/>
    <property type="match status" value="2"/>
</dbReference>
<dbReference type="GO" id="GO:0004497">
    <property type="term" value="F:monooxygenase activity"/>
    <property type="evidence" value="ECO:0007669"/>
    <property type="project" value="UniProtKB-KW"/>
</dbReference>
<dbReference type="SUPFAM" id="SSF54373">
    <property type="entry name" value="FAD-linked reductases, C-terminal domain"/>
    <property type="match status" value="1"/>
</dbReference>
<dbReference type="PANTHER" id="PTHR47469">
    <property type="entry name" value="MONOOXYGENASE-LIKE"/>
    <property type="match status" value="1"/>
</dbReference>
<dbReference type="InterPro" id="IPR039648">
    <property type="entry name" value="DHPH_N"/>
</dbReference>
<name>A0ABV6BZF4_9ACTN</name>